<name>A0A318TMG0_9BRAD</name>
<dbReference type="AlphaFoldDB" id="A0A318TMG0"/>
<evidence type="ECO:0000313" key="1">
    <source>
        <dbReference type="EMBL" id="PYF05050.1"/>
    </source>
</evidence>
<dbReference type="Proteomes" id="UP000248148">
    <property type="component" value="Unassembled WGS sequence"/>
</dbReference>
<protein>
    <submittedName>
        <fullName evidence="1">Phage tail protein X</fullName>
    </submittedName>
</protein>
<proteinExistence type="predicted"/>
<dbReference type="InterPro" id="IPR008861">
    <property type="entry name" value="GpX-like"/>
</dbReference>
<keyword evidence="2" id="KW-1185">Reference proteome</keyword>
<dbReference type="RefSeq" id="WP_110779684.1">
    <property type="nucleotide sequence ID" value="NZ_QJTI01000002.1"/>
</dbReference>
<organism evidence="1 2">
    <name type="scientific">Rhodopseudomonas faecalis</name>
    <dbReference type="NCBI Taxonomy" id="99655"/>
    <lineage>
        <taxon>Bacteria</taxon>
        <taxon>Pseudomonadati</taxon>
        <taxon>Pseudomonadota</taxon>
        <taxon>Alphaproteobacteria</taxon>
        <taxon>Hyphomicrobiales</taxon>
        <taxon>Nitrobacteraceae</taxon>
        <taxon>Rhodopseudomonas</taxon>
    </lineage>
</organism>
<reference evidence="1 2" key="1">
    <citation type="submission" date="2018-06" db="EMBL/GenBank/DDBJ databases">
        <title>Genomic Encyclopedia of Archaeal and Bacterial Type Strains, Phase II (KMG-II): from individual species to whole genera.</title>
        <authorList>
            <person name="Goeker M."/>
        </authorList>
    </citation>
    <scope>NUCLEOTIDE SEQUENCE [LARGE SCALE GENOMIC DNA]</scope>
    <source>
        <strain evidence="1 2">JCM 11668</strain>
    </source>
</reference>
<dbReference type="Pfam" id="PF05489">
    <property type="entry name" value="Phage_tail_X"/>
    <property type="match status" value="1"/>
</dbReference>
<accession>A0A318TMG0</accession>
<dbReference type="OrthoDB" id="8241931at2"/>
<dbReference type="EMBL" id="QJTI01000002">
    <property type="protein sequence ID" value="PYF05050.1"/>
    <property type="molecule type" value="Genomic_DNA"/>
</dbReference>
<evidence type="ECO:0000313" key="2">
    <source>
        <dbReference type="Proteomes" id="UP000248148"/>
    </source>
</evidence>
<gene>
    <name evidence="1" type="ORF">BJ122_102276</name>
</gene>
<sequence>MTTEDVTVKSEGMTVSRMIWRRYRRRMPGLAEQVFAINPGLAAVSPILPVGTTFKMPVVSDQPQTVKVIRLWG</sequence>
<comment type="caution">
    <text evidence="1">The sequence shown here is derived from an EMBL/GenBank/DDBJ whole genome shotgun (WGS) entry which is preliminary data.</text>
</comment>